<name>A0A108U5B8_9GAMM</name>
<feature type="transmembrane region" description="Helical" evidence="2">
    <location>
        <begin position="20"/>
        <end position="37"/>
    </location>
</feature>
<keyword evidence="2" id="KW-0472">Membrane</keyword>
<organism evidence="3 4">
    <name type="scientific">Lysobacter capsici AZ78</name>
    <dbReference type="NCBI Taxonomy" id="1444315"/>
    <lineage>
        <taxon>Bacteria</taxon>
        <taxon>Pseudomonadati</taxon>
        <taxon>Pseudomonadota</taxon>
        <taxon>Gammaproteobacteria</taxon>
        <taxon>Lysobacterales</taxon>
        <taxon>Lysobacteraceae</taxon>
        <taxon>Lysobacter</taxon>
    </lineage>
</organism>
<evidence type="ECO:0000256" key="2">
    <source>
        <dbReference type="SAM" id="Phobius"/>
    </source>
</evidence>
<dbReference type="EMBL" id="JAJA02000001">
    <property type="protein sequence ID" value="KWS02822.1"/>
    <property type="molecule type" value="Genomic_DNA"/>
</dbReference>
<dbReference type="AlphaFoldDB" id="A0A108U5B8"/>
<keyword evidence="2" id="KW-0812">Transmembrane</keyword>
<protein>
    <recommendedName>
        <fullName evidence="5">Transmembrane protein</fullName>
    </recommendedName>
</protein>
<proteinExistence type="predicted"/>
<keyword evidence="4" id="KW-1185">Reference proteome</keyword>
<evidence type="ECO:0000256" key="1">
    <source>
        <dbReference type="SAM" id="MobiDB-lite"/>
    </source>
</evidence>
<gene>
    <name evidence="3" type="ORF">AZ78_0368</name>
</gene>
<reference evidence="3 4" key="1">
    <citation type="journal article" date="2014" name="Genome Announc.">
        <title>Draft Genome Sequence of Lysobacter capsici AZ78, a Bacterium Antagonistic to Plant-Pathogenic Oomycetes.</title>
        <authorList>
            <person name="Puopolo G."/>
            <person name="Sonego P."/>
            <person name="Engelen K."/>
            <person name="Pertot I."/>
        </authorList>
    </citation>
    <scope>NUCLEOTIDE SEQUENCE [LARGE SCALE GENOMIC DNA]</scope>
    <source>
        <strain evidence="3 4">AZ78</strain>
    </source>
</reference>
<feature type="region of interest" description="Disordered" evidence="1">
    <location>
        <begin position="465"/>
        <end position="512"/>
    </location>
</feature>
<feature type="compositionally biased region" description="Basic and acidic residues" evidence="1">
    <location>
        <begin position="482"/>
        <end position="492"/>
    </location>
</feature>
<comment type="caution">
    <text evidence="3">The sequence shown here is derived from an EMBL/GenBank/DDBJ whole genome shotgun (WGS) entry which is preliminary data.</text>
</comment>
<dbReference type="Proteomes" id="UP000023435">
    <property type="component" value="Unassembled WGS sequence"/>
</dbReference>
<keyword evidence="2" id="KW-1133">Transmembrane helix</keyword>
<dbReference type="RefSeq" id="WP_235592174.1">
    <property type="nucleotide sequence ID" value="NZ_JAJA02000001.1"/>
</dbReference>
<sequence length="729" mass="79520">MNASERLRGLLRGVRVRSGLDLALSCVPWALVVAAMVLRFHGIAAAVVALLVALALIAVASAYRARRLDALWLIRRLNTLRADMDDSADLLFASEQGLTGLQSLQRSRLQDRLAHGAPVELRPAWSTKRSLLSLLIAALVFAVIALWPAPKPAAQALDALSPAPTVAALPGQPRLTEQALRVDPPSYTRLPPRSEPTLEARVPQGSSLRWTLRFQPQPANVALVFHDGLRLPLRRQGEDWIAQRSLAKSALYRIEAAGAAPAQSRRLYRLDVTPDRAPQLRVLEPDRGLTLMAQGQRAWPLAFEATDDYGLAPSAQLRITLAQGSGENITFREQRISLRGAGAATQKRYAQRLDLAALGFAVGDDLIVQLSVDDNRSPQPQTALSPSLILRWPADLGSEATGLEGMVKTTLPAYFRSQRQIIIDAEALIPQRRKLGADEFLERSDAIGVDQRLLRLRYGQFLGEEAEGEPRLPTNDEAPAADAEHKDEHGDKPAATQDAPHDDHDHAPNAAPAKFGEEGAVLEEYGHTHDHAEAATLLDPGTRKLLKAALDEMWQSELHLRQGEPKLALPYAYKALGFIKQVQQASRIYLARVGPELPPIDESRRLSGDRKGLARREDALIAANAADPLLGSLWLQLQAAPGSSDAAAIDYGALERWLGEHDARVADPLAFAAALDSLRNQPDCASCRAQLRSLLWPLLTRPPASVTPRDAGDALDRRYFEALQGEGGR</sequence>
<accession>A0A108U5B8</accession>
<feature type="transmembrane region" description="Helical" evidence="2">
    <location>
        <begin position="43"/>
        <end position="63"/>
    </location>
</feature>
<evidence type="ECO:0008006" key="5">
    <source>
        <dbReference type="Google" id="ProtNLM"/>
    </source>
</evidence>
<evidence type="ECO:0000313" key="3">
    <source>
        <dbReference type="EMBL" id="KWS02822.1"/>
    </source>
</evidence>
<evidence type="ECO:0000313" key="4">
    <source>
        <dbReference type="Proteomes" id="UP000023435"/>
    </source>
</evidence>
<feature type="transmembrane region" description="Helical" evidence="2">
    <location>
        <begin position="131"/>
        <end position="149"/>
    </location>
</feature>